<evidence type="ECO:0000256" key="1">
    <source>
        <dbReference type="SAM" id="Phobius"/>
    </source>
</evidence>
<dbReference type="AlphaFoldDB" id="M3FRB5"/>
<comment type="caution">
    <text evidence="2">The sequence shown here is derived from an EMBL/GenBank/DDBJ whole genome shotgun (WGS) entry which is preliminary data.</text>
</comment>
<gene>
    <name evidence="2" type="ORF">LEP1GSC188_3016</name>
</gene>
<dbReference type="PANTHER" id="PTHR30094">
    <property type="entry name" value="BIFUNCTIONAL GLUTATHIONYLSPERMIDINE SYNTHETASE/AMIDASE-RELATED"/>
    <property type="match status" value="1"/>
</dbReference>
<feature type="transmembrane region" description="Helical" evidence="1">
    <location>
        <begin position="6"/>
        <end position="24"/>
    </location>
</feature>
<dbReference type="InterPro" id="IPR038765">
    <property type="entry name" value="Papain-like_cys_pep_sf"/>
</dbReference>
<dbReference type="SUPFAM" id="SSF54001">
    <property type="entry name" value="Cysteine proteinases"/>
    <property type="match status" value="1"/>
</dbReference>
<dbReference type="GO" id="GO:0016874">
    <property type="term" value="F:ligase activity"/>
    <property type="evidence" value="ECO:0007669"/>
    <property type="project" value="TreeGrafter"/>
</dbReference>
<dbReference type="Proteomes" id="UP000011770">
    <property type="component" value="Unassembled WGS sequence"/>
</dbReference>
<evidence type="ECO:0000313" key="2">
    <source>
        <dbReference type="EMBL" id="EMF82862.1"/>
    </source>
</evidence>
<dbReference type="PANTHER" id="PTHR30094:SF0">
    <property type="entry name" value="BIFUNCTIONAL GLUTATHIONYLSPERMIDINE SYNTHETASE_AMIDASE-RELATED"/>
    <property type="match status" value="1"/>
</dbReference>
<dbReference type="EMBL" id="AHOR02000017">
    <property type="protein sequence ID" value="EMF82862.1"/>
    <property type="molecule type" value="Genomic_DNA"/>
</dbReference>
<proteinExistence type="predicted"/>
<accession>M3FRB5</accession>
<evidence type="ECO:0000313" key="3">
    <source>
        <dbReference type="Proteomes" id="UP000011770"/>
    </source>
</evidence>
<reference evidence="2 3" key="1">
    <citation type="submission" date="2013-01" db="EMBL/GenBank/DDBJ databases">
        <authorList>
            <person name="Harkins D.M."/>
            <person name="Durkin A.S."/>
            <person name="Brinkac L.M."/>
            <person name="Haft D.H."/>
            <person name="Selengut J.D."/>
            <person name="Sanka R."/>
            <person name="DePew J."/>
            <person name="Purushe J."/>
            <person name="Tulsiani S.M."/>
            <person name="Graham G.C."/>
            <person name="Burns M.-A."/>
            <person name="Dohnt M.F."/>
            <person name="Smythe L.D."/>
            <person name="McKay D.B."/>
            <person name="Craig S.B."/>
            <person name="Vinetz J.M."/>
            <person name="Sutton G.G."/>
            <person name="Nierman W.C."/>
            <person name="Fouts D.E."/>
        </authorList>
    </citation>
    <scope>NUCLEOTIDE SEQUENCE [LARGE SCALE GENOMIC DNA]</scope>
    <source>
        <strain evidence="2 3">LT2116</strain>
    </source>
</reference>
<dbReference type="Gene3D" id="3.90.1720.10">
    <property type="entry name" value="endopeptidase domain like (from Nostoc punctiforme)"/>
    <property type="match status" value="1"/>
</dbReference>
<keyword evidence="1" id="KW-1133">Transmembrane helix</keyword>
<organism evidence="2 3">
    <name type="scientific">Leptospira weilii serovar Topaz str. LT2116</name>
    <dbReference type="NCBI Taxonomy" id="1088540"/>
    <lineage>
        <taxon>Bacteria</taxon>
        <taxon>Pseudomonadati</taxon>
        <taxon>Spirochaetota</taxon>
        <taxon>Spirochaetia</taxon>
        <taxon>Leptospirales</taxon>
        <taxon>Leptospiraceae</taxon>
        <taxon>Leptospira</taxon>
    </lineage>
</organism>
<name>M3FRB5_9LEPT</name>
<dbReference type="InterPro" id="IPR051705">
    <property type="entry name" value="Gsp_Synthetase/Amidase"/>
</dbReference>
<keyword evidence="1" id="KW-0472">Membrane</keyword>
<protein>
    <submittedName>
        <fullName evidence="2">CHAP domain protein</fullName>
    </submittedName>
</protein>
<keyword evidence="1" id="KW-0812">Transmembrane</keyword>
<sequence>MKKYRVLTILTIAMLFFFWGRIYYEIGRPIDSHNGIFVYYNGPISNVVGRNISKDGYNLGLKYQCVEFVKRYYYEHLNHKMPESFGHAKDFYDLSVKDGQKNLKRNLYQFANPSRSVPKEDNLNNIHFGTS</sequence>